<dbReference type="HOGENOM" id="CLU_1815941_0_0_1"/>
<evidence type="ECO:0000256" key="1">
    <source>
        <dbReference type="SAM" id="MobiDB-lite"/>
    </source>
</evidence>
<organism evidence="2 3">
    <name type="scientific">Galerina marginata (strain CBS 339.88)</name>
    <dbReference type="NCBI Taxonomy" id="685588"/>
    <lineage>
        <taxon>Eukaryota</taxon>
        <taxon>Fungi</taxon>
        <taxon>Dikarya</taxon>
        <taxon>Basidiomycota</taxon>
        <taxon>Agaricomycotina</taxon>
        <taxon>Agaricomycetes</taxon>
        <taxon>Agaricomycetidae</taxon>
        <taxon>Agaricales</taxon>
        <taxon>Agaricineae</taxon>
        <taxon>Strophariaceae</taxon>
        <taxon>Galerina</taxon>
    </lineage>
</organism>
<name>A0A067TSW9_GALM3</name>
<evidence type="ECO:0000313" key="3">
    <source>
        <dbReference type="Proteomes" id="UP000027222"/>
    </source>
</evidence>
<sequence length="142" mass="15951">MRANQAVGAVTSNEGDDFSRRPPTGSQTVDIQRSCMCSRQVDLRLRSLSNLLLAQILSTLLMASHDGTNGNIPFLVLTEWLDYLTIPATSVDVEWIFSHGRLLKFSPIVWSLLGYVDDDDLKAVVTLPDLWEDKEEEEIELD</sequence>
<evidence type="ECO:0000313" key="2">
    <source>
        <dbReference type="EMBL" id="KDR82974.1"/>
    </source>
</evidence>
<reference evidence="3" key="1">
    <citation type="journal article" date="2014" name="Proc. Natl. Acad. Sci. U.S.A.">
        <title>Extensive sampling of basidiomycete genomes demonstrates inadequacy of the white-rot/brown-rot paradigm for wood decay fungi.</title>
        <authorList>
            <person name="Riley R."/>
            <person name="Salamov A.A."/>
            <person name="Brown D.W."/>
            <person name="Nagy L.G."/>
            <person name="Floudas D."/>
            <person name="Held B.W."/>
            <person name="Levasseur A."/>
            <person name="Lombard V."/>
            <person name="Morin E."/>
            <person name="Otillar R."/>
            <person name="Lindquist E.A."/>
            <person name="Sun H."/>
            <person name="LaButti K.M."/>
            <person name="Schmutz J."/>
            <person name="Jabbour D."/>
            <person name="Luo H."/>
            <person name="Baker S.E."/>
            <person name="Pisabarro A.G."/>
            <person name="Walton J.D."/>
            <person name="Blanchette R.A."/>
            <person name="Henrissat B."/>
            <person name="Martin F."/>
            <person name="Cullen D."/>
            <person name="Hibbett D.S."/>
            <person name="Grigoriev I.V."/>
        </authorList>
    </citation>
    <scope>NUCLEOTIDE SEQUENCE [LARGE SCALE GENOMIC DNA]</scope>
    <source>
        <strain evidence="3">CBS 339.88</strain>
    </source>
</reference>
<dbReference type="Proteomes" id="UP000027222">
    <property type="component" value="Unassembled WGS sequence"/>
</dbReference>
<evidence type="ECO:0008006" key="4">
    <source>
        <dbReference type="Google" id="ProtNLM"/>
    </source>
</evidence>
<keyword evidence="3" id="KW-1185">Reference proteome</keyword>
<accession>A0A067TSW9</accession>
<dbReference type="AlphaFoldDB" id="A0A067TSW9"/>
<dbReference type="EMBL" id="KL142369">
    <property type="protein sequence ID" value="KDR82974.1"/>
    <property type="molecule type" value="Genomic_DNA"/>
</dbReference>
<gene>
    <name evidence="2" type="ORF">GALMADRAFT_134495</name>
</gene>
<proteinExistence type="predicted"/>
<feature type="region of interest" description="Disordered" evidence="1">
    <location>
        <begin position="1"/>
        <end position="27"/>
    </location>
</feature>
<protein>
    <recommendedName>
        <fullName evidence="4">HAT C-terminal dimerisation domain-containing protein</fullName>
    </recommendedName>
</protein>